<dbReference type="InterPro" id="IPR000849">
    <property type="entry name" value="Sugar_P_transporter"/>
</dbReference>
<evidence type="ECO:0000313" key="13">
    <source>
        <dbReference type="Proteomes" id="UP001154078"/>
    </source>
</evidence>
<evidence type="ECO:0000256" key="4">
    <source>
        <dbReference type="ARBA" id="ARBA00022597"/>
    </source>
</evidence>
<dbReference type="GO" id="GO:0022857">
    <property type="term" value="F:transmembrane transporter activity"/>
    <property type="evidence" value="ECO:0007669"/>
    <property type="project" value="InterPro"/>
</dbReference>
<dbReference type="PROSITE" id="PS50850">
    <property type="entry name" value="MFS"/>
    <property type="match status" value="1"/>
</dbReference>
<gene>
    <name evidence="12" type="ORF">MELIAE_LOCUS2680</name>
</gene>
<feature type="domain" description="Major facilitator superfamily (MFS) profile" evidence="11">
    <location>
        <begin position="38"/>
        <end position="523"/>
    </location>
</feature>
<dbReference type="InterPro" id="IPR020846">
    <property type="entry name" value="MFS_dom"/>
</dbReference>
<keyword evidence="4" id="KW-0762">Sugar transport</keyword>
<feature type="transmembrane region" description="Helical" evidence="10">
    <location>
        <begin position="219"/>
        <end position="242"/>
    </location>
</feature>
<feature type="transmembrane region" description="Helical" evidence="10">
    <location>
        <begin position="429"/>
        <end position="454"/>
    </location>
</feature>
<proteinExistence type="inferred from homology"/>
<dbReference type="OrthoDB" id="3639251at2759"/>
<protein>
    <recommendedName>
        <fullName evidence="8">Sugar phosphate exchanger 3</fullName>
    </recommendedName>
    <alternativeName>
        <fullName evidence="9">Solute carrier family 37 member 3</fullName>
    </alternativeName>
</protein>
<feature type="transmembrane region" description="Helical" evidence="10">
    <location>
        <begin position="336"/>
        <end position="354"/>
    </location>
</feature>
<keyword evidence="5 10" id="KW-0812">Transmembrane</keyword>
<dbReference type="Gene3D" id="1.20.1250.20">
    <property type="entry name" value="MFS general substrate transporter like domains"/>
    <property type="match status" value="2"/>
</dbReference>
<evidence type="ECO:0000313" key="12">
    <source>
        <dbReference type="EMBL" id="CAH0549575.1"/>
    </source>
</evidence>
<sequence length="541" mass="59586">MSQIISEVPWGWRILQKITDICCPRLRINREKCFRWSVLFLTYISYMCYHLTRKPISVVKTVLHRNCSEIKPDHDPSNPNWCDFAPFDGSDSSAKQMLGELDSAFLFSYAIAMFLSGFLAERINLRYFLSIGMLLSGIFSYLFGIGKTYEIHNIYYYVAVQALAGIFQTTGWPGVVTVMSNWFGKSKRGLIFGLWNSHTSIGNMLGSWIAGAYVETDWAYSFIIPGLVIGVVGFILFLFLVVNPTDVGLMSEQQRLAAEATFASPYVLNDEYSSGMSDSQMYVRECDAKSRVKNSNSYIIDVQRRQSNEGSPLLPRGEGNGNNAIGFFGACKIPGVIEFSLSLFFSKLVSYTFLYWLPSYLNSTKMSARVSADISTLFDVGGIAGAIIAGVISDKTGMSAVTCSGMLLLAAPMMFVYQTFSHVSLATNMLLLMVLGLLVNGPYALITTAVSAELGNHKCLDGNAKAMATVTAIIDGTGSIGAALGPLFAGFLAPLGWEWVFTVLTVSEIISLILLVRLSKNEIQLYIANRRLLALGGHRRE</sequence>
<evidence type="ECO:0000256" key="10">
    <source>
        <dbReference type="SAM" id="Phobius"/>
    </source>
</evidence>
<accession>A0A9P0AVR4</accession>
<dbReference type="AlphaFoldDB" id="A0A9P0AVR4"/>
<reference evidence="12" key="1">
    <citation type="submission" date="2021-12" db="EMBL/GenBank/DDBJ databases">
        <authorList>
            <person name="King R."/>
        </authorList>
    </citation>
    <scope>NUCLEOTIDE SEQUENCE</scope>
</reference>
<keyword evidence="3" id="KW-0813">Transport</keyword>
<evidence type="ECO:0000256" key="2">
    <source>
        <dbReference type="ARBA" id="ARBA00009598"/>
    </source>
</evidence>
<dbReference type="PIRSF" id="PIRSF002808">
    <property type="entry name" value="Hexose_phosphate_transp"/>
    <property type="match status" value="1"/>
</dbReference>
<name>A0A9P0AVR4_BRAAE</name>
<dbReference type="EMBL" id="OV121142">
    <property type="protein sequence ID" value="CAH0549575.1"/>
    <property type="molecule type" value="Genomic_DNA"/>
</dbReference>
<dbReference type="Pfam" id="PF07690">
    <property type="entry name" value="MFS_1"/>
    <property type="match status" value="1"/>
</dbReference>
<dbReference type="SUPFAM" id="SSF103473">
    <property type="entry name" value="MFS general substrate transporter"/>
    <property type="match status" value="1"/>
</dbReference>
<evidence type="ECO:0000256" key="9">
    <source>
        <dbReference type="ARBA" id="ARBA00042039"/>
    </source>
</evidence>
<feature type="transmembrane region" description="Helical" evidence="10">
    <location>
        <begin position="466"/>
        <end position="493"/>
    </location>
</feature>
<keyword evidence="6 10" id="KW-1133">Transmembrane helix</keyword>
<keyword evidence="7 10" id="KW-0472">Membrane</keyword>
<dbReference type="InterPro" id="IPR011701">
    <property type="entry name" value="MFS"/>
</dbReference>
<dbReference type="InterPro" id="IPR036259">
    <property type="entry name" value="MFS_trans_sf"/>
</dbReference>
<organism evidence="12 13">
    <name type="scientific">Brassicogethes aeneus</name>
    <name type="common">Rape pollen beetle</name>
    <name type="synonym">Meligethes aeneus</name>
    <dbReference type="NCBI Taxonomy" id="1431903"/>
    <lineage>
        <taxon>Eukaryota</taxon>
        <taxon>Metazoa</taxon>
        <taxon>Ecdysozoa</taxon>
        <taxon>Arthropoda</taxon>
        <taxon>Hexapoda</taxon>
        <taxon>Insecta</taxon>
        <taxon>Pterygota</taxon>
        <taxon>Neoptera</taxon>
        <taxon>Endopterygota</taxon>
        <taxon>Coleoptera</taxon>
        <taxon>Polyphaga</taxon>
        <taxon>Cucujiformia</taxon>
        <taxon>Nitidulidae</taxon>
        <taxon>Meligethinae</taxon>
        <taxon>Brassicogethes</taxon>
    </lineage>
</organism>
<evidence type="ECO:0000256" key="6">
    <source>
        <dbReference type="ARBA" id="ARBA00022989"/>
    </source>
</evidence>
<dbReference type="PANTHER" id="PTHR43184:SF12">
    <property type="entry name" value="SUGAR PHOSPHATE EXCHANGER 3"/>
    <property type="match status" value="1"/>
</dbReference>
<dbReference type="PANTHER" id="PTHR43184">
    <property type="entry name" value="MAJOR FACILITATOR SUPERFAMILY TRANSPORTER 16, ISOFORM B"/>
    <property type="match status" value="1"/>
</dbReference>
<evidence type="ECO:0000256" key="7">
    <source>
        <dbReference type="ARBA" id="ARBA00023136"/>
    </source>
</evidence>
<evidence type="ECO:0000256" key="8">
    <source>
        <dbReference type="ARBA" id="ARBA00041091"/>
    </source>
</evidence>
<feature type="transmembrane region" description="Helical" evidence="10">
    <location>
        <begin position="499"/>
        <end position="518"/>
    </location>
</feature>
<feature type="transmembrane region" description="Helical" evidence="10">
    <location>
        <begin position="127"/>
        <end position="148"/>
    </location>
</feature>
<comment type="subcellular location">
    <subcellularLocation>
        <location evidence="1">Membrane</location>
        <topology evidence="1">Multi-pass membrane protein</topology>
    </subcellularLocation>
</comment>
<dbReference type="FunFam" id="1.20.1250.20:FF:000028">
    <property type="entry name" value="Sugar phosphate exchanger 3 isoform 1"/>
    <property type="match status" value="1"/>
</dbReference>
<feature type="transmembrane region" description="Helical" evidence="10">
    <location>
        <begin position="33"/>
        <end position="52"/>
    </location>
</feature>
<evidence type="ECO:0000256" key="3">
    <source>
        <dbReference type="ARBA" id="ARBA00022448"/>
    </source>
</evidence>
<feature type="transmembrane region" description="Helical" evidence="10">
    <location>
        <begin position="103"/>
        <end position="120"/>
    </location>
</feature>
<feature type="transmembrane region" description="Helical" evidence="10">
    <location>
        <begin position="374"/>
        <end position="392"/>
    </location>
</feature>
<feature type="transmembrane region" description="Helical" evidence="10">
    <location>
        <begin position="154"/>
        <end position="178"/>
    </location>
</feature>
<comment type="similarity">
    <text evidence="2">Belongs to the major facilitator superfamily. Organophosphate:Pi antiporter (OPA) (TC 2.A.1.4) family.</text>
</comment>
<dbReference type="Proteomes" id="UP001154078">
    <property type="component" value="Chromosome 11"/>
</dbReference>
<evidence type="ECO:0000256" key="1">
    <source>
        <dbReference type="ARBA" id="ARBA00004141"/>
    </source>
</evidence>
<keyword evidence="13" id="KW-1185">Reference proteome</keyword>
<feature type="transmembrane region" description="Helical" evidence="10">
    <location>
        <begin position="399"/>
        <end position="417"/>
    </location>
</feature>
<evidence type="ECO:0000256" key="5">
    <source>
        <dbReference type="ARBA" id="ARBA00022692"/>
    </source>
</evidence>
<dbReference type="GO" id="GO:0016020">
    <property type="term" value="C:membrane"/>
    <property type="evidence" value="ECO:0007669"/>
    <property type="project" value="UniProtKB-SubCell"/>
</dbReference>
<evidence type="ECO:0000259" key="11">
    <source>
        <dbReference type="PROSITE" id="PS50850"/>
    </source>
</evidence>
<feature type="transmembrane region" description="Helical" evidence="10">
    <location>
        <begin position="190"/>
        <end position="213"/>
    </location>
</feature>